<dbReference type="Pfam" id="PF09084">
    <property type="entry name" value="NMT1"/>
    <property type="match status" value="1"/>
</dbReference>
<evidence type="ECO:0000313" key="5">
    <source>
        <dbReference type="EMBL" id="KAE8130153.1"/>
    </source>
</evidence>
<protein>
    <submittedName>
        <fullName evidence="5">Glycine/betaine ABC transporter substrate-binding protein</fullName>
    </submittedName>
</protein>
<dbReference type="PANTHER" id="PTHR30024:SF47">
    <property type="entry name" value="TAURINE-BINDING PERIPLASMIC PROTEIN"/>
    <property type="match status" value="1"/>
</dbReference>
<keyword evidence="3" id="KW-0732">Signal</keyword>
<keyword evidence="6" id="KW-1185">Reference proteome</keyword>
<gene>
    <name evidence="5" type="ORF">DDE84_00785</name>
</gene>
<dbReference type="EMBL" id="QDAG01000001">
    <property type="protein sequence ID" value="KAE8130153.1"/>
    <property type="molecule type" value="Genomic_DNA"/>
</dbReference>
<dbReference type="AlphaFoldDB" id="A0A5N6S9E8"/>
<name>A0A5N6S9E8_9BIFI</name>
<comment type="similarity">
    <text evidence="2">Belongs to the bacterial solute-binding protein SsuA/TauA family.</text>
</comment>
<comment type="subcellular location">
    <subcellularLocation>
        <location evidence="1">Periplasm</location>
    </subcellularLocation>
</comment>
<dbReference type="InterPro" id="IPR015168">
    <property type="entry name" value="SsuA/THI5"/>
</dbReference>
<dbReference type="SUPFAM" id="SSF53850">
    <property type="entry name" value="Periplasmic binding protein-like II"/>
    <property type="match status" value="1"/>
</dbReference>
<accession>A0A5N6S9E8</accession>
<evidence type="ECO:0000256" key="1">
    <source>
        <dbReference type="ARBA" id="ARBA00004418"/>
    </source>
</evidence>
<evidence type="ECO:0000256" key="2">
    <source>
        <dbReference type="ARBA" id="ARBA00010742"/>
    </source>
</evidence>
<evidence type="ECO:0000256" key="3">
    <source>
        <dbReference type="ARBA" id="ARBA00022729"/>
    </source>
</evidence>
<organism evidence="5 6">
    <name type="scientific">Bifidobacterium tibiigranuli</name>
    <dbReference type="NCBI Taxonomy" id="2172043"/>
    <lineage>
        <taxon>Bacteria</taxon>
        <taxon>Bacillati</taxon>
        <taxon>Actinomycetota</taxon>
        <taxon>Actinomycetes</taxon>
        <taxon>Bifidobacteriales</taxon>
        <taxon>Bifidobacteriaceae</taxon>
        <taxon>Bifidobacterium</taxon>
    </lineage>
</organism>
<dbReference type="PANTHER" id="PTHR30024">
    <property type="entry name" value="ALIPHATIC SULFONATES-BINDING PROTEIN-RELATED"/>
    <property type="match status" value="1"/>
</dbReference>
<comment type="caution">
    <text evidence="5">The sequence shown here is derived from an EMBL/GenBank/DDBJ whole genome shotgun (WGS) entry which is preliminary data.</text>
</comment>
<dbReference type="Gene3D" id="3.40.190.10">
    <property type="entry name" value="Periplasmic binding protein-like II"/>
    <property type="match status" value="2"/>
</dbReference>
<dbReference type="GO" id="GO:0042918">
    <property type="term" value="P:alkanesulfonate transmembrane transport"/>
    <property type="evidence" value="ECO:0007669"/>
    <property type="project" value="TreeGrafter"/>
</dbReference>
<feature type="domain" description="SsuA/THI5-like" evidence="4">
    <location>
        <begin position="65"/>
        <end position="252"/>
    </location>
</feature>
<sequence>MQKADQLSGASGASAEKCPVAVNKDVKGTIRIAWQAIANADLIVKDRKMLETCMPNATIQWNQFNSGGDVVQAFGSRSVDLGLAGSSPAVKSVSAPLNLNVKVLWIHDIIGEAESLVTRDSSAKSIKDLAGKNIAVPFGSTSHFSLLSALSQAGMDSSSVHLINLDPDKMAAAWSRGEIDAAWVWDPVLSKLKADKGSMVTSSAVTAKNGAATFDMELVSGDFIKANPSAVKTWTAVENYAVGMIASNPSSAADSISAQLGNSPEEVKTQFKGYSYPNASEQSKIFSDQLPGIFKATAQFLKGQGDLDAVNDDYAPALYTTAIDAVAKQ</sequence>
<dbReference type="GO" id="GO:0042597">
    <property type="term" value="C:periplasmic space"/>
    <property type="evidence" value="ECO:0007669"/>
    <property type="project" value="UniProtKB-SubCell"/>
</dbReference>
<reference evidence="5 6" key="1">
    <citation type="submission" date="2018-04" db="EMBL/GenBank/DDBJ databases">
        <authorList>
            <person name="Eckel V.P."/>
            <person name="Vogel R.F."/>
        </authorList>
    </citation>
    <scope>NUCLEOTIDE SEQUENCE [LARGE SCALE GENOMIC DNA]</scope>
    <source>
        <strain evidence="6">TMW 2.1764</strain>
    </source>
</reference>
<evidence type="ECO:0000313" key="6">
    <source>
        <dbReference type="Proteomes" id="UP000325415"/>
    </source>
</evidence>
<evidence type="ECO:0000259" key="4">
    <source>
        <dbReference type="Pfam" id="PF09084"/>
    </source>
</evidence>
<dbReference type="Proteomes" id="UP000325415">
    <property type="component" value="Unassembled WGS sequence"/>
</dbReference>
<dbReference type="OrthoDB" id="5174711at2"/>
<proteinExistence type="inferred from homology"/>